<keyword evidence="5 7" id="KW-0030">Aminoacyl-tRNA synthetase</keyword>
<keyword evidence="7" id="KW-0648">Protein biosynthesis</keyword>
<reference evidence="10" key="1">
    <citation type="journal article" date="2020" name="mSystems">
        <title>Genome- and Community-Level Interaction Insights into Carbon Utilization and Element Cycling Functions of Hydrothermarchaeota in Hydrothermal Sediment.</title>
        <authorList>
            <person name="Zhou Z."/>
            <person name="Liu Y."/>
            <person name="Xu W."/>
            <person name="Pan J."/>
            <person name="Luo Z.H."/>
            <person name="Li M."/>
        </authorList>
    </citation>
    <scope>NUCLEOTIDE SEQUENCE [LARGE SCALE GENOMIC DNA]</scope>
    <source>
        <strain evidence="10">SpSt-579</strain>
    </source>
</reference>
<comment type="similarity">
    <text evidence="7">Belongs to the class-II aminoacyl-tRNA synthetase family.</text>
</comment>
<dbReference type="InterPro" id="IPR044136">
    <property type="entry name" value="Lys-tRNA-ligase_II_N"/>
</dbReference>
<evidence type="ECO:0000256" key="5">
    <source>
        <dbReference type="ARBA" id="ARBA00023146"/>
    </source>
</evidence>
<dbReference type="Pfam" id="PF00152">
    <property type="entry name" value="tRNA-synt_2"/>
    <property type="match status" value="1"/>
</dbReference>
<evidence type="ECO:0000256" key="1">
    <source>
        <dbReference type="ARBA" id="ARBA00022598"/>
    </source>
</evidence>
<evidence type="ECO:0000256" key="2">
    <source>
        <dbReference type="ARBA" id="ARBA00022723"/>
    </source>
</evidence>
<feature type="binding site" evidence="7">
    <location>
        <position position="398"/>
    </location>
    <ligand>
        <name>Mg(2+)</name>
        <dbReference type="ChEBI" id="CHEBI:18420"/>
        <label>1</label>
    </ligand>
</feature>
<comment type="subunit">
    <text evidence="7">Homodimer.</text>
</comment>
<organism evidence="10">
    <name type="scientific">candidate division CPR3 bacterium</name>
    <dbReference type="NCBI Taxonomy" id="2268181"/>
    <lineage>
        <taxon>Bacteria</taxon>
        <taxon>Bacteria division CPR3</taxon>
    </lineage>
</organism>
<dbReference type="InterPro" id="IPR004364">
    <property type="entry name" value="Aa-tRNA-synt_II"/>
</dbReference>
<accession>A0A7C4R4I9</accession>
<dbReference type="Gene3D" id="1.10.3210.10">
    <property type="entry name" value="Hypothetical protein af1432"/>
    <property type="match status" value="1"/>
</dbReference>
<evidence type="ECO:0000313" key="10">
    <source>
        <dbReference type="EMBL" id="HGT71160.1"/>
    </source>
</evidence>
<sequence length="693" mass="79903">MATIDNLKEARIKKLNILKEKGIDPYPPIVRRKQKIDKARLMEGKIVSVVGRIRGLRGHGKILFVDLVDESARIQVVFKKDNLSHELFSLLELIDIGDFISVQGEVAKTSAGELSVFADNFQIVSKSIRPLPDNWYGFKDVEERYRKRYLDMLLNPEVKKTLDARWKIEKVIRMFLWKENYVEVETPVLQPLYGGTNARPFTTYMNALSSNFYLRVAPELYLKRLIVGGYERVFEIARNFRNEGIDLTHQPEFTMMELYEAYADYKRIMDLTEKLTKYVAWEVNGTYKLQVGGHEVDLEKPWRRITIDQALKDYLKIDWNKISDNEVRKIIEKNQLQVPGVYTKNKALFIIYEHLITDKLIEPTWVIDYPKDVSPLSRSHRSKKDRVERFEGYIGGKEIYDGWSEIVSAIEQRERFEIEQKNLKAGDMQAQPLDEEFLTALEYGCPPLGGIGIGIDRFTMLITNKWIIREVIPFPTLRPLYKTADDKTKKNTIPQEKVSGKTAIKNISREEAWKLLTTYIKNQNLRKHCLAVEAAMRNLAKYFNQDEDLWGIAGLIHDIDYETTKDNSSKHSLLAVDWLKKIDVDSRIIQAVAAHAWGYIKGAPEPKNKLEWSLYCSDDLTGLIVAVALVRPDKKLLSVTIDSVMKKWDSKNFAAGVNRDQIALCEEKLGIKLPEFIGIVLSAMQGICKELGL</sequence>
<dbReference type="Gene3D" id="2.40.50.140">
    <property type="entry name" value="Nucleic acid-binding proteins"/>
    <property type="match status" value="1"/>
</dbReference>
<dbReference type="PANTHER" id="PTHR42918">
    <property type="entry name" value="LYSYL-TRNA SYNTHETASE"/>
    <property type="match status" value="1"/>
</dbReference>
<comment type="caution">
    <text evidence="10">The sequence shown here is derived from an EMBL/GenBank/DDBJ whole genome shotgun (WGS) entry which is preliminary data.</text>
</comment>
<evidence type="ECO:0000256" key="7">
    <source>
        <dbReference type="HAMAP-Rule" id="MF_00252"/>
    </source>
</evidence>
<dbReference type="PRINTS" id="PR00982">
    <property type="entry name" value="TRNASYNTHLYS"/>
</dbReference>
<keyword evidence="4 7" id="KW-0067">ATP-binding</keyword>
<keyword evidence="3 7" id="KW-0547">Nucleotide-binding</keyword>
<dbReference type="SUPFAM" id="SSF50249">
    <property type="entry name" value="Nucleic acid-binding proteins"/>
    <property type="match status" value="1"/>
</dbReference>
<dbReference type="EMBL" id="DSYQ01000012">
    <property type="protein sequence ID" value="HGT71160.1"/>
    <property type="molecule type" value="Genomic_DNA"/>
</dbReference>
<comment type="cofactor">
    <cofactor evidence="7 8">
        <name>Mg(2+)</name>
        <dbReference type="ChEBI" id="CHEBI:18420"/>
    </cofactor>
    <text evidence="7 8">Binds 3 Mg(2+) ions per subunit.</text>
</comment>
<keyword evidence="1 7" id="KW-0436">Ligase</keyword>
<dbReference type="AlphaFoldDB" id="A0A7C4R4I9"/>
<feature type="binding site" evidence="7">
    <location>
        <position position="398"/>
    </location>
    <ligand>
        <name>Mg(2+)</name>
        <dbReference type="ChEBI" id="CHEBI:18420"/>
        <label>2</label>
    </ligand>
</feature>
<evidence type="ECO:0000256" key="6">
    <source>
        <dbReference type="ARBA" id="ARBA00048573"/>
    </source>
</evidence>
<dbReference type="PROSITE" id="PS50862">
    <property type="entry name" value="AA_TRNA_LIGASE_II"/>
    <property type="match status" value="1"/>
</dbReference>
<dbReference type="SUPFAM" id="SSF109604">
    <property type="entry name" value="HD-domain/PDEase-like"/>
    <property type="match status" value="1"/>
</dbReference>
<keyword evidence="7 8" id="KW-0460">Magnesium</keyword>
<dbReference type="HAMAP" id="MF_00252">
    <property type="entry name" value="Lys_tRNA_synth_class2"/>
    <property type="match status" value="1"/>
</dbReference>
<feature type="binding site" evidence="7">
    <location>
        <position position="391"/>
    </location>
    <ligand>
        <name>Mg(2+)</name>
        <dbReference type="ChEBI" id="CHEBI:18420"/>
        <label>1</label>
    </ligand>
</feature>
<proteinExistence type="inferred from homology"/>
<dbReference type="InterPro" id="IPR004365">
    <property type="entry name" value="NA-bd_OB_tRNA"/>
</dbReference>
<gene>
    <name evidence="7 10" type="primary">lysS</name>
    <name evidence="10" type="ORF">ENT43_02795</name>
</gene>
<dbReference type="NCBIfam" id="TIGR00277">
    <property type="entry name" value="HDIG"/>
    <property type="match status" value="1"/>
</dbReference>
<dbReference type="Pfam" id="PF01336">
    <property type="entry name" value="tRNA_anti-codon"/>
    <property type="match status" value="1"/>
</dbReference>
<comment type="catalytic activity">
    <reaction evidence="6 7 8">
        <text>tRNA(Lys) + L-lysine + ATP = L-lysyl-tRNA(Lys) + AMP + diphosphate</text>
        <dbReference type="Rhea" id="RHEA:20792"/>
        <dbReference type="Rhea" id="RHEA-COMP:9696"/>
        <dbReference type="Rhea" id="RHEA-COMP:9697"/>
        <dbReference type="ChEBI" id="CHEBI:30616"/>
        <dbReference type="ChEBI" id="CHEBI:32551"/>
        <dbReference type="ChEBI" id="CHEBI:33019"/>
        <dbReference type="ChEBI" id="CHEBI:78442"/>
        <dbReference type="ChEBI" id="CHEBI:78529"/>
        <dbReference type="ChEBI" id="CHEBI:456215"/>
        <dbReference type="EC" id="6.1.1.6"/>
    </reaction>
</comment>
<dbReference type="NCBIfam" id="NF001756">
    <property type="entry name" value="PRK00484.1"/>
    <property type="match status" value="1"/>
</dbReference>
<evidence type="ECO:0000256" key="3">
    <source>
        <dbReference type="ARBA" id="ARBA00022741"/>
    </source>
</evidence>
<dbReference type="InterPro" id="IPR002313">
    <property type="entry name" value="Lys-tRNA-ligase_II"/>
</dbReference>
<dbReference type="InterPro" id="IPR006195">
    <property type="entry name" value="aa-tRNA-synth_II"/>
</dbReference>
<dbReference type="EC" id="6.1.1.6" evidence="7"/>
<evidence type="ECO:0000256" key="4">
    <source>
        <dbReference type="ARBA" id="ARBA00022840"/>
    </source>
</evidence>
<dbReference type="GO" id="GO:0005829">
    <property type="term" value="C:cytosol"/>
    <property type="evidence" value="ECO:0007669"/>
    <property type="project" value="TreeGrafter"/>
</dbReference>
<evidence type="ECO:0000256" key="8">
    <source>
        <dbReference type="RuleBase" id="RU000336"/>
    </source>
</evidence>
<protein>
    <recommendedName>
        <fullName evidence="7">Lysine--tRNA ligase</fullName>
        <ecNumber evidence="7">6.1.1.6</ecNumber>
    </recommendedName>
    <alternativeName>
        <fullName evidence="7">Lysyl-tRNA synthetase</fullName>
        <shortName evidence="7">LysRS</shortName>
    </alternativeName>
</protein>
<keyword evidence="2 7" id="KW-0479">Metal-binding</keyword>
<dbReference type="GO" id="GO:0000287">
    <property type="term" value="F:magnesium ion binding"/>
    <property type="evidence" value="ECO:0007669"/>
    <property type="project" value="UniProtKB-UniRule"/>
</dbReference>
<dbReference type="InterPro" id="IPR045864">
    <property type="entry name" value="aa-tRNA-synth_II/BPL/LPL"/>
</dbReference>
<dbReference type="GO" id="GO:0004824">
    <property type="term" value="F:lysine-tRNA ligase activity"/>
    <property type="evidence" value="ECO:0007669"/>
    <property type="project" value="UniProtKB-UniRule"/>
</dbReference>
<dbReference type="CDD" id="cd04322">
    <property type="entry name" value="LysRS_N"/>
    <property type="match status" value="1"/>
</dbReference>
<dbReference type="GO" id="GO:0000049">
    <property type="term" value="F:tRNA binding"/>
    <property type="evidence" value="ECO:0007669"/>
    <property type="project" value="TreeGrafter"/>
</dbReference>
<name>A0A7C4R4I9_UNCC3</name>
<dbReference type="InterPro" id="IPR006675">
    <property type="entry name" value="HDIG_dom"/>
</dbReference>
<evidence type="ECO:0000259" key="9">
    <source>
        <dbReference type="PROSITE" id="PS50862"/>
    </source>
</evidence>
<keyword evidence="7" id="KW-0963">Cytoplasm</keyword>
<dbReference type="GO" id="GO:0006430">
    <property type="term" value="P:lysyl-tRNA aminoacylation"/>
    <property type="evidence" value="ECO:0007669"/>
    <property type="project" value="UniProtKB-UniRule"/>
</dbReference>
<dbReference type="Gene3D" id="3.30.930.10">
    <property type="entry name" value="Bira Bifunctional Protein, Domain 2"/>
    <property type="match status" value="1"/>
</dbReference>
<dbReference type="PANTHER" id="PTHR42918:SF15">
    <property type="entry name" value="LYSINE--TRNA LIGASE, CHLOROPLASTIC_MITOCHONDRIAL"/>
    <property type="match status" value="1"/>
</dbReference>
<dbReference type="Pfam" id="PF01966">
    <property type="entry name" value="HD"/>
    <property type="match status" value="1"/>
</dbReference>
<comment type="subcellular location">
    <subcellularLocation>
        <location evidence="7">Cytoplasm</location>
    </subcellularLocation>
</comment>
<feature type="domain" description="Aminoacyl-transfer RNA synthetases class-II family profile" evidence="9">
    <location>
        <begin position="167"/>
        <end position="479"/>
    </location>
</feature>
<dbReference type="SUPFAM" id="SSF55681">
    <property type="entry name" value="Class II aaRS and biotin synthetases"/>
    <property type="match status" value="1"/>
</dbReference>
<dbReference type="InterPro" id="IPR012340">
    <property type="entry name" value="NA-bd_OB-fold"/>
</dbReference>
<dbReference type="InterPro" id="IPR018149">
    <property type="entry name" value="Lys-tRNA-synth_II_C"/>
</dbReference>
<dbReference type="InterPro" id="IPR006674">
    <property type="entry name" value="HD_domain"/>
</dbReference>
<dbReference type="GO" id="GO:0005524">
    <property type="term" value="F:ATP binding"/>
    <property type="evidence" value="ECO:0007669"/>
    <property type="project" value="UniProtKB-UniRule"/>
</dbReference>
<dbReference type="NCBIfam" id="TIGR00499">
    <property type="entry name" value="lysS_bact"/>
    <property type="match status" value="1"/>
</dbReference>